<evidence type="ECO:0008006" key="2">
    <source>
        <dbReference type="Google" id="ProtNLM"/>
    </source>
</evidence>
<dbReference type="EMBL" id="HACM01003096">
    <property type="protein sequence ID" value="CRZ03538.1"/>
    <property type="molecule type" value="Transcribed_RNA"/>
</dbReference>
<evidence type="ECO:0000313" key="1">
    <source>
        <dbReference type="EMBL" id="CRZ03538.1"/>
    </source>
</evidence>
<proteinExistence type="predicted"/>
<sequence length="246" mass="27375">MIVSQIVVPGRPPLSALPCRPHHQRRQPARAANVPDWVGRRVHILRGRQAGAFGTIVQYAEGKFRIVLNGIVIVKHADDVELLDDGEMMIDIDDDMIGKRVLITGGTYSGCPGVVRGRALGSYYCLGMTDRRGQLMIIMKKAEDVRLAPSDDKSTTDATMTVAANILMDMMDRRLASEQQQYLGKRQAGVQCEKNDPLAPCENRLNGQQQQAQQKSIQVPKYQYGYQVVNGSKPRTIDRIPFANRS</sequence>
<organism evidence="1">
    <name type="scientific">Spongospora subterranea</name>
    <dbReference type="NCBI Taxonomy" id="70186"/>
    <lineage>
        <taxon>Eukaryota</taxon>
        <taxon>Sar</taxon>
        <taxon>Rhizaria</taxon>
        <taxon>Endomyxa</taxon>
        <taxon>Phytomyxea</taxon>
        <taxon>Plasmodiophorida</taxon>
        <taxon>Plasmodiophoridae</taxon>
        <taxon>Spongospora</taxon>
    </lineage>
</organism>
<dbReference type="AlphaFoldDB" id="A0A0H5QNG3"/>
<reference evidence="1" key="1">
    <citation type="submission" date="2015-04" db="EMBL/GenBank/DDBJ databases">
        <title>The genome sequence of the plant pathogenic Rhizarian Plasmodiophora brassicae reveals insights in its biotrophic life cycle and the origin of chitin synthesis.</title>
        <authorList>
            <person name="Schwelm A."/>
            <person name="Fogelqvist J."/>
            <person name="Knaust A."/>
            <person name="Julke S."/>
            <person name="Lilja T."/>
            <person name="Dhandapani V."/>
            <person name="Bonilla-Rosso G."/>
            <person name="Karlsson M."/>
            <person name="Shevchenko A."/>
            <person name="Choi S.R."/>
            <person name="Kim H.G."/>
            <person name="Park J.Y."/>
            <person name="Lim Y.P."/>
            <person name="Ludwig-Muller J."/>
            <person name="Dixelius C."/>
        </authorList>
    </citation>
    <scope>NUCLEOTIDE SEQUENCE</scope>
    <source>
        <tissue evidence="1">Potato root galls</tissue>
    </source>
</reference>
<name>A0A0H5QNG3_9EUKA</name>
<accession>A0A0H5QNG3</accession>
<protein>
    <recommendedName>
        <fullName evidence="2">KOW domain-containing protein</fullName>
    </recommendedName>
</protein>